<dbReference type="InterPro" id="IPR002797">
    <property type="entry name" value="Polysacc_synth"/>
</dbReference>
<dbReference type="PANTHER" id="PTHR30250:SF11">
    <property type="entry name" value="O-ANTIGEN TRANSPORTER-RELATED"/>
    <property type="match status" value="1"/>
</dbReference>
<reference evidence="8" key="1">
    <citation type="submission" date="2017-09" db="EMBL/GenBank/DDBJ databases">
        <title>Depth-based differentiation of microbial function through sediment-hosted aquifers and enrichment of novel symbionts in the deep terrestrial subsurface.</title>
        <authorList>
            <person name="Probst A.J."/>
            <person name="Ladd B."/>
            <person name="Jarett J.K."/>
            <person name="Geller-Mcgrath D.E."/>
            <person name="Sieber C.M.K."/>
            <person name="Emerson J.B."/>
            <person name="Anantharaman K."/>
            <person name="Thomas B.C."/>
            <person name="Malmstrom R."/>
            <person name="Stieglmeier M."/>
            <person name="Klingl A."/>
            <person name="Woyke T."/>
            <person name="Ryan C.M."/>
            <person name="Banfield J.F."/>
        </authorList>
    </citation>
    <scope>NUCLEOTIDE SEQUENCE [LARGE SCALE GENOMIC DNA]</scope>
</reference>
<evidence type="ECO:0000256" key="5">
    <source>
        <dbReference type="ARBA" id="ARBA00023136"/>
    </source>
</evidence>
<evidence type="ECO:0000256" key="2">
    <source>
        <dbReference type="ARBA" id="ARBA00022475"/>
    </source>
</evidence>
<feature type="transmembrane region" description="Helical" evidence="6">
    <location>
        <begin position="12"/>
        <end position="31"/>
    </location>
</feature>
<dbReference type="AlphaFoldDB" id="A0A2M6WUE8"/>
<feature type="transmembrane region" description="Helical" evidence="6">
    <location>
        <begin position="111"/>
        <end position="132"/>
    </location>
</feature>
<feature type="transmembrane region" description="Helical" evidence="6">
    <location>
        <begin position="357"/>
        <end position="375"/>
    </location>
</feature>
<evidence type="ECO:0000313" key="8">
    <source>
        <dbReference type="Proteomes" id="UP000228533"/>
    </source>
</evidence>
<sequence>MLSQKIFYNSIVQLFSKIVGTAFGLLAVAWFTRYLGSAGFGRYTTAAAIASLFAIMADLGLTLVAGQLINRHHQDQNRLLSNLFAFRVVSATLIIGLAPLVTYLLPYDAEIGQGVWLASGAFWFVALNQIFVSLFQKTLTTERIAIAEIVSRALLALGAWLVVVFDLGLNGVFWVMLLANAVNFLIHYFLSRSLAKISWAFDLIVWRKIISLSWPLLTTIVLNLVYLKADIIILSFLRSEAEVGLYGAAYKVIDVLVSLPFVFAGLILPLLVSHWSSGHQEKYLLVKQKFFDYTVALAAPLTVGGIILAGPIMRLVAGPDFAASGRVLQVLMLAVLAVFISCFFTHLMISREQQKRLIPYYIFTAVTALPLYYFLIVNYGYLGAAWATVYSETAMALGSALALRRLGGVNLHWNVVLRIISATALMSAAVLAMLPIINNQFGWLILAVALGATIYILALVAFGVVNRQDLNNLIGRRLNGPSINQL</sequence>
<dbReference type="Proteomes" id="UP000228533">
    <property type="component" value="Unassembled WGS sequence"/>
</dbReference>
<dbReference type="CDD" id="cd13128">
    <property type="entry name" value="MATE_Wzx_like"/>
    <property type="match status" value="1"/>
</dbReference>
<evidence type="ECO:0000256" key="6">
    <source>
        <dbReference type="SAM" id="Phobius"/>
    </source>
</evidence>
<feature type="transmembrane region" description="Helical" evidence="6">
    <location>
        <begin position="84"/>
        <end position="105"/>
    </location>
</feature>
<feature type="transmembrane region" description="Helical" evidence="6">
    <location>
        <begin position="327"/>
        <end position="345"/>
    </location>
</feature>
<feature type="transmembrane region" description="Helical" evidence="6">
    <location>
        <begin position="171"/>
        <end position="191"/>
    </location>
</feature>
<proteinExistence type="predicted"/>
<dbReference type="PANTHER" id="PTHR30250">
    <property type="entry name" value="PST FAMILY PREDICTED COLANIC ACID TRANSPORTER"/>
    <property type="match status" value="1"/>
</dbReference>
<keyword evidence="3 6" id="KW-0812">Transmembrane</keyword>
<dbReference type="EMBL" id="PFAM01000004">
    <property type="protein sequence ID" value="PIT96404.1"/>
    <property type="molecule type" value="Genomic_DNA"/>
</dbReference>
<evidence type="ECO:0000313" key="7">
    <source>
        <dbReference type="EMBL" id="PIT96404.1"/>
    </source>
</evidence>
<feature type="transmembrane region" description="Helical" evidence="6">
    <location>
        <begin position="381"/>
        <end position="403"/>
    </location>
</feature>
<feature type="transmembrane region" description="Helical" evidence="6">
    <location>
        <begin position="249"/>
        <end position="272"/>
    </location>
</feature>
<dbReference type="InterPro" id="IPR050833">
    <property type="entry name" value="Poly_Biosynth_Transport"/>
</dbReference>
<feature type="transmembrane region" description="Helical" evidence="6">
    <location>
        <begin position="212"/>
        <end position="237"/>
    </location>
</feature>
<organism evidence="7 8">
    <name type="scientific">Candidatus Falkowbacteria bacterium CG10_big_fil_rev_8_21_14_0_10_37_14</name>
    <dbReference type="NCBI Taxonomy" id="1974561"/>
    <lineage>
        <taxon>Bacteria</taxon>
        <taxon>Candidatus Falkowiibacteriota</taxon>
    </lineage>
</organism>
<gene>
    <name evidence="7" type="ORF">COT94_00375</name>
</gene>
<feature type="transmembrane region" description="Helical" evidence="6">
    <location>
        <begin position="415"/>
        <end position="437"/>
    </location>
</feature>
<feature type="transmembrane region" description="Helical" evidence="6">
    <location>
        <begin position="443"/>
        <end position="465"/>
    </location>
</feature>
<keyword evidence="2" id="KW-1003">Cell membrane</keyword>
<dbReference type="Pfam" id="PF01943">
    <property type="entry name" value="Polysacc_synt"/>
    <property type="match status" value="1"/>
</dbReference>
<evidence type="ECO:0000256" key="3">
    <source>
        <dbReference type="ARBA" id="ARBA00022692"/>
    </source>
</evidence>
<accession>A0A2M6WUE8</accession>
<name>A0A2M6WUE8_9BACT</name>
<comment type="subcellular location">
    <subcellularLocation>
        <location evidence="1">Cell membrane</location>
        <topology evidence="1">Multi-pass membrane protein</topology>
    </subcellularLocation>
</comment>
<dbReference type="GO" id="GO:0005886">
    <property type="term" value="C:plasma membrane"/>
    <property type="evidence" value="ECO:0007669"/>
    <property type="project" value="UniProtKB-SubCell"/>
</dbReference>
<feature type="transmembrane region" description="Helical" evidence="6">
    <location>
        <begin position="43"/>
        <end position="64"/>
    </location>
</feature>
<comment type="caution">
    <text evidence="7">The sequence shown here is derived from an EMBL/GenBank/DDBJ whole genome shotgun (WGS) entry which is preliminary data.</text>
</comment>
<evidence type="ECO:0000256" key="4">
    <source>
        <dbReference type="ARBA" id="ARBA00022989"/>
    </source>
</evidence>
<feature type="transmembrane region" description="Helical" evidence="6">
    <location>
        <begin position="144"/>
        <end position="165"/>
    </location>
</feature>
<keyword evidence="4 6" id="KW-1133">Transmembrane helix</keyword>
<feature type="transmembrane region" description="Helical" evidence="6">
    <location>
        <begin position="293"/>
        <end position="315"/>
    </location>
</feature>
<evidence type="ECO:0000256" key="1">
    <source>
        <dbReference type="ARBA" id="ARBA00004651"/>
    </source>
</evidence>
<keyword evidence="5 6" id="KW-0472">Membrane</keyword>
<protein>
    <submittedName>
        <fullName evidence="7">Uncharacterized protein</fullName>
    </submittedName>
</protein>